<proteinExistence type="predicted"/>
<sequence length="211" mass="24683">MTNNTEIRESLPLEEVEYNDGVATLTFLDKEQGQILQVKLFSKKFDKDAKKMVEDEEQAERAEKHAQEYFGVAFDDLNKAVGQEHDIYVYDRFCSLWEVDVVEKLSKDMEGDIFQTTIEEIKDDGKGIRIRFKHEGKTYESKMMYSDYKESLGQWFVNPNKQNSQYSKFEEKFGVNIKNSDEIIGNDIMVEVKVAFGKHAYADIKKPKWNK</sequence>
<evidence type="ECO:0000313" key="1">
    <source>
        <dbReference type="EMBL" id="REH89429.1"/>
    </source>
</evidence>
<name>A0A3E0IKY1_9STAP</name>
<accession>A0A3E0IKY1</accession>
<evidence type="ECO:0000313" key="2">
    <source>
        <dbReference type="Proteomes" id="UP000256562"/>
    </source>
</evidence>
<dbReference type="EMBL" id="QKXQ01000683">
    <property type="protein sequence ID" value="REH89429.1"/>
    <property type="molecule type" value="Genomic_DNA"/>
</dbReference>
<reference evidence="1 2" key="1">
    <citation type="journal article" date="2018" name="Vet. Microbiol.">
        <title>Characterisation of Staphylococcus felis isolated from cats using whole genome sequencing.</title>
        <authorList>
            <person name="Worthing K."/>
            <person name="Pang S."/>
            <person name="Trott D.J."/>
            <person name="Abraham S."/>
            <person name="Coombs G.W."/>
            <person name="Jordan D."/>
            <person name="McIntyre L."/>
            <person name="Davies M.R."/>
            <person name="Norris J."/>
        </authorList>
    </citation>
    <scope>NUCLEOTIDE SEQUENCE [LARGE SCALE GENOMIC DNA]</scope>
    <source>
        <strain evidence="1 2">F9</strain>
    </source>
</reference>
<gene>
    <name evidence="1" type="ORF">DOS83_13345</name>
</gene>
<protein>
    <submittedName>
        <fullName evidence="1">Uncharacterized protein</fullName>
    </submittedName>
</protein>
<dbReference type="AlphaFoldDB" id="A0A3E0IKY1"/>
<organism evidence="1 2">
    <name type="scientific">Staphylococcus felis</name>
    <dbReference type="NCBI Taxonomy" id="46127"/>
    <lineage>
        <taxon>Bacteria</taxon>
        <taxon>Bacillati</taxon>
        <taxon>Bacillota</taxon>
        <taxon>Bacilli</taxon>
        <taxon>Bacillales</taxon>
        <taxon>Staphylococcaceae</taxon>
        <taxon>Staphylococcus</taxon>
    </lineage>
</organism>
<dbReference type="RefSeq" id="WP_116095377.1">
    <property type="nucleotide sequence ID" value="NZ_QKXQ01000683.1"/>
</dbReference>
<dbReference type="OrthoDB" id="2989279at2"/>
<dbReference type="Proteomes" id="UP000256562">
    <property type="component" value="Unassembled WGS sequence"/>
</dbReference>
<comment type="caution">
    <text evidence="1">The sequence shown here is derived from an EMBL/GenBank/DDBJ whole genome shotgun (WGS) entry which is preliminary data.</text>
</comment>